<name>A0A133ZRU1_9FIRM</name>
<organism evidence="3 4">
    <name type="scientific">Lachnoanaerobaculum saburreum</name>
    <dbReference type="NCBI Taxonomy" id="467210"/>
    <lineage>
        <taxon>Bacteria</taxon>
        <taxon>Bacillati</taxon>
        <taxon>Bacillota</taxon>
        <taxon>Clostridia</taxon>
        <taxon>Lachnospirales</taxon>
        <taxon>Lachnospiraceae</taxon>
        <taxon>Lachnoanaerobaculum</taxon>
    </lineage>
</organism>
<dbReference type="RefSeq" id="WP_060931027.1">
    <property type="nucleotide sequence ID" value="NZ_KQ959812.1"/>
</dbReference>
<sequence length="215" mass="23293">MIRKRLKPVAIDGITFDAMLSEQKDLNATIPKYPVESGFPISDTIVLEPIGIQMTLYISNTPVTFLYRHSNSMDRVKKICEQIEKLWLSKKLVKIVTPDTIYTDMGLTSISIKKSKELGYAREISITATKVRITNTKTASIPDYVLKSGQSMANAGKSDTKSSKKKGGGEEEANNSAGVAASGGGGNADSSQKNESKKGHSILYGIAGGLFKKKK</sequence>
<dbReference type="EMBL" id="LSDA01000063">
    <property type="protein sequence ID" value="KXB58179.1"/>
    <property type="molecule type" value="Genomic_DNA"/>
</dbReference>
<evidence type="ECO:0000259" key="2">
    <source>
        <dbReference type="Pfam" id="PF21821"/>
    </source>
</evidence>
<dbReference type="Pfam" id="PF21821">
    <property type="entry name" value="Dit_like"/>
    <property type="match status" value="1"/>
</dbReference>
<proteinExistence type="predicted"/>
<keyword evidence="4" id="KW-1185">Reference proteome</keyword>
<dbReference type="AlphaFoldDB" id="A0A133ZRU1"/>
<reference evidence="4" key="1">
    <citation type="submission" date="2016-01" db="EMBL/GenBank/DDBJ databases">
        <authorList>
            <person name="Mitreva M."/>
            <person name="Pepin K.H."/>
            <person name="Mihindukulasuriya K.A."/>
            <person name="Fulton R."/>
            <person name="Fronick C."/>
            <person name="O'Laughlin M."/>
            <person name="Miner T."/>
            <person name="Herter B."/>
            <person name="Rosa B.A."/>
            <person name="Cordes M."/>
            <person name="Tomlinson C."/>
            <person name="Wollam A."/>
            <person name="Palsikar V.B."/>
            <person name="Mardis E.R."/>
            <person name="Wilson R.K."/>
        </authorList>
    </citation>
    <scope>NUCLEOTIDE SEQUENCE [LARGE SCALE GENOMIC DNA]</scope>
    <source>
        <strain evidence="4">DNF00896</strain>
    </source>
</reference>
<evidence type="ECO:0000256" key="1">
    <source>
        <dbReference type="SAM" id="MobiDB-lite"/>
    </source>
</evidence>
<evidence type="ECO:0000313" key="4">
    <source>
        <dbReference type="Proteomes" id="UP000070394"/>
    </source>
</evidence>
<protein>
    <recommendedName>
        <fullName evidence="2">Dit-like phage tail protein N-terminal domain-containing protein</fullName>
    </recommendedName>
</protein>
<feature type="domain" description="Dit-like phage tail protein N-terminal" evidence="2">
    <location>
        <begin position="16"/>
        <end position="142"/>
    </location>
</feature>
<dbReference type="PATRIC" id="fig|467210.3.peg.1208"/>
<accession>A0A133ZRU1</accession>
<dbReference type="InterPro" id="IPR048494">
    <property type="entry name" value="Dit-like_N"/>
</dbReference>
<dbReference type="STRING" id="467210.HMPREF1866_01218"/>
<comment type="caution">
    <text evidence="3">The sequence shown here is derived from an EMBL/GenBank/DDBJ whole genome shotgun (WGS) entry which is preliminary data.</text>
</comment>
<dbReference type="Proteomes" id="UP000070394">
    <property type="component" value="Unassembled WGS sequence"/>
</dbReference>
<dbReference type="OrthoDB" id="2066617at2"/>
<gene>
    <name evidence="3" type="ORF">HMPREF1866_01218</name>
</gene>
<feature type="region of interest" description="Disordered" evidence="1">
    <location>
        <begin position="152"/>
        <end position="199"/>
    </location>
</feature>
<evidence type="ECO:0000313" key="3">
    <source>
        <dbReference type="EMBL" id="KXB58179.1"/>
    </source>
</evidence>